<name>A0A1H4KE94_9MICO</name>
<dbReference type="Gene3D" id="3.40.350.10">
    <property type="entry name" value="Creatinase/prolidase N-terminal domain"/>
    <property type="match status" value="1"/>
</dbReference>
<dbReference type="Proteomes" id="UP000199183">
    <property type="component" value="Unassembled WGS sequence"/>
</dbReference>
<proteinExistence type="predicted"/>
<dbReference type="EMBL" id="FNRY01000001">
    <property type="protein sequence ID" value="SEB56252.1"/>
    <property type="molecule type" value="Genomic_DNA"/>
</dbReference>
<sequence>MAQLTHLPIPNVVVGTRPGLIPVETYAARIAAAQELFDAHEIDALIVYGDRESFADLCYLTGLDPRFEEAIFVLQSTGLGTLLLGNENLHQEPASLLSTKIVLWQALSPAGQKRDQPASLPAILREAGVEPGIRVGVAGGKAMNVGYVEDIQHAIMAPAYLVDTLRQLVGSTGDVVNAQALFTDPRAGLRTSSTAEEIVRFEYAASITAQSVQRAMAAIAVGVPEYVVADELRDAGLPHSCHAMMQFGPRQGLYSATGNTASLGDAFTIAFGLRGGLTCRAGAVAASADDLTGENANTFDPLIRNYFDVVSTWWESVQVDRTTGAVFEDVDRVRDETVFEFSLNPGHHLHLEEWTNSAFEAGSDVPLRSGSLLQCDVIPVVPRKNQYVNIEDGIALADGELRTELSAGFPEFWERIERRREFLRNNIGVNVHESVLPLSDIALWHAPYALNPTQALTR</sequence>
<reference evidence="2 3" key="1">
    <citation type="submission" date="2016-10" db="EMBL/GenBank/DDBJ databases">
        <authorList>
            <person name="de Groot N.N."/>
        </authorList>
    </citation>
    <scope>NUCLEOTIDE SEQUENCE [LARGE SCALE GENOMIC DNA]</scope>
    <source>
        <strain evidence="2 3">DSM 21799</strain>
    </source>
</reference>
<dbReference type="STRING" id="640635.SAMN04489806_1113"/>
<evidence type="ECO:0000259" key="1">
    <source>
        <dbReference type="Pfam" id="PF01321"/>
    </source>
</evidence>
<dbReference type="SUPFAM" id="SSF55920">
    <property type="entry name" value="Creatinase/aminopeptidase"/>
    <property type="match status" value="1"/>
</dbReference>
<evidence type="ECO:0000313" key="3">
    <source>
        <dbReference type="Proteomes" id="UP000199183"/>
    </source>
</evidence>
<organism evidence="2 3">
    <name type="scientific">Paramicrobacterium humi</name>
    <dbReference type="NCBI Taxonomy" id="640635"/>
    <lineage>
        <taxon>Bacteria</taxon>
        <taxon>Bacillati</taxon>
        <taxon>Actinomycetota</taxon>
        <taxon>Actinomycetes</taxon>
        <taxon>Micrococcales</taxon>
        <taxon>Microbacteriaceae</taxon>
        <taxon>Paramicrobacterium</taxon>
    </lineage>
</organism>
<keyword evidence="3" id="KW-1185">Reference proteome</keyword>
<dbReference type="SUPFAM" id="SSF53092">
    <property type="entry name" value="Creatinase/prolidase N-terminal domain"/>
    <property type="match status" value="1"/>
</dbReference>
<dbReference type="RefSeq" id="WP_091181043.1">
    <property type="nucleotide sequence ID" value="NZ_FNRY01000001.1"/>
</dbReference>
<dbReference type="AlphaFoldDB" id="A0A1H4KE94"/>
<feature type="domain" description="Creatinase N-terminal" evidence="1">
    <location>
        <begin position="29"/>
        <end position="155"/>
    </location>
</feature>
<dbReference type="InterPro" id="IPR029149">
    <property type="entry name" value="Creatin/AminoP/Spt16_N"/>
</dbReference>
<dbReference type="OrthoDB" id="9778159at2"/>
<gene>
    <name evidence="2" type="ORF">SAMN04489806_1113</name>
</gene>
<dbReference type="Gene3D" id="3.90.230.10">
    <property type="entry name" value="Creatinase/methionine aminopeptidase superfamily"/>
    <property type="match status" value="1"/>
</dbReference>
<dbReference type="InterPro" id="IPR036005">
    <property type="entry name" value="Creatinase/aminopeptidase-like"/>
</dbReference>
<protein>
    <submittedName>
        <fullName evidence="2">Creatinase/Prolidase N-terminal domain-containing protein</fullName>
    </submittedName>
</protein>
<evidence type="ECO:0000313" key="2">
    <source>
        <dbReference type="EMBL" id="SEB56252.1"/>
    </source>
</evidence>
<accession>A0A1H4KE94</accession>
<dbReference type="InterPro" id="IPR000587">
    <property type="entry name" value="Creatinase_N"/>
</dbReference>
<dbReference type="Pfam" id="PF01321">
    <property type="entry name" value="Creatinase_N"/>
    <property type="match status" value="1"/>
</dbReference>